<dbReference type="Proteomes" id="UP000053676">
    <property type="component" value="Unassembled WGS sequence"/>
</dbReference>
<dbReference type="PANTHER" id="PTHR11566:SF67">
    <property type="entry name" value="DYNAMIN-LIKE 120 KDA PROTEIN, MITOCHONDRIAL"/>
    <property type="match status" value="1"/>
</dbReference>
<dbReference type="GO" id="GO:0005874">
    <property type="term" value="C:microtubule"/>
    <property type="evidence" value="ECO:0007669"/>
    <property type="project" value="TreeGrafter"/>
</dbReference>
<dbReference type="EMBL" id="KI660416">
    <property type="protein sequence ID" value="ETN73776.1"/>
    <property type="molecule type" value="Genomic_DNA"/>
</dbReference>
<dbReference type="InterPro" id="IPR022812">
    <property type="entry name" value="Dynamin"/>
</dbReference>
<dbReference type="InterPro" id="IPR027417">
    <property type="entry name" value="P-loop_NTPase"/>
</dbReference>
<protein>
    <recommendedName>
        <fullName evidence="1">dynamin GTPase</fullName>
        <ecNumber evidence="1">3.6.5.5</ecNumber>
    </recommendedName>
</protein>
<dbReference type="InterPro" id="IPR030381">
    <property type="entry name" value="G_DYNAMIN_dom"/>
</dbReference>
<dbReference type="KEGG" id="nai:NECAME_13428"/>
<evidence type="ECO:0000259" key="4">
    <source>
        <dbReference type="PROSITE" id="PS51718"/>
    </source>
</evidence>
<dbReference type="GO" id="GO:0005525">
    <property type="term" value="F:GTP binding"/>
    <property type="evidence" value="ECO:0007669"/>
    <property type="project" value="UniProtKB-KW"/>
</dbReference>
<name>W2SY42_NECAM</name>
<dbReference type="GO" id="GO:0048312">
    <property type="term" value="P:intracellular distribution of mitochondria"/>
    <property type="evidence" value="ECO:0007669"/>
    <property type="project" value="TreeGrafter"/>
</dbReference>
<dbReference type="InterPro" id="IPR045817">
    <property type="entry name" value="OPA1_C"/>
</dbReference>
<dbReference type="GO" id="GO:0006897">
    <property type="term" value="P:endocytosis"/>
    <property type="evidence" value="ECO:0007669"/>
    <property type="project" value="TreeGrafter"/>
</dbReference>
<proteinExistence type="predicted"/>
<dbReference type="Gene3D" id="3.40.50.300">
    <property type="entry name" value="P-loop containing nucleotide triphosphate hydrolases"/>
    <property type="match status" value="1"/>
</dbReference>
<dbReference type="PROSITE" id="PS51718">
    <property type="entry name" value="G_DYNAMIN_2"/>
    <property type="match status" value="1"/>
</dbReference>
<dbReference type="GO" id="GO:0005758">
    <property type="term" value="C:mitochondrial intermembrane space"/>
    <property type="evidence" value="ECO:0007669"/>
    <property type="project" value="TreeGrafter"/>
</dbReference>
<evidence type="ECO:0000256" key="1">
    <source>
        <dbReference type="ARBA" id="ARBA00011980"/>
    </source>
</evidence>
<keyword evidence="3" id="KW-0342">GTP-binding</keyword>
<dbReference type="Pfam" id="PF19434">
    <property type="entry name" value="OPA1_C"/>
    <property type="match status" value="2"/>
</dbReference>
<evidence type="ECO:0000313" key="5">
    <source>
        <dbReference type="EMBL" id="ETN73776.1"/>
    </source>
</evidence>
<dbReference type="AlphaFoldDB" id="W2SY42"/>
<dbReference type="GO" id="GO:0031966">
    <property type="term" value="C:mitochondrial membrane"/>
    <property type="evidence" value="ECO:0007669"/>
    <property type="project" value="TreeGrafter"/>
</dbReference>
<dbReference type="GO" id="GO:0003924">
    <property type="term" value="F:GTPase activity"/>
    <property type="evidence" value="ECO:0007669"/>
    <property type="project" value="TreeGrafter"/>
</dbReference>
<dbReference type="GO" id="GO:0016559">
    <property type="term" value="P:peroxisome fission"/>
    <property type="evidence" value="ECO:0007669"/>
    <property type="project" value="TreeGrafter"/>
</dbReference>
<evidence type="ECO:0000256" key="3">
    <source>
        <dbReference type="ARBA" id="ARBA00023134"/>
    </source>
</evidence>
<dbReference type="STRING" id="51031.W2SY42"/>
<dbReference type="OrthoDB" id="415706at2759"/>
<dbReference type="GO" id="GO:0000266">
    <property type="term" value="P:mitochondrial fission"/>
    <property type="evidence" value="ECO:0007669"/>
    <property type="project" value="TreeGrafter"/>
</dbReference>
<keyword evidence="2" id="KW-0547">Nucleotide-binding</keyword>
<sequence>MVLVDLPGVISTVTADMARETKDDIIKMSRTHMENPNAIILCIQDGSVDAERSNVTDLVSSIDPTGRRTILVLTKIESTVPIAVILPSSYSTKRVSGIRVIQLNAMDDRAVPDRKSWDSACQFMGKTASNRLALVNQQLNDARGPGWVSRWVFWQTPSAENHFASAVQDELASMLTNEPSSRDCPALYQHYRQGFNEGDVDCQTVVFFYRIQRMLKLTCNALRQQITNTEQRRLEKEVKDVLDDWSQETEKKQKYLTGRRVDLAEELKQVRRIQEKLEEFMVQLQREK</sequence>
<dbReference type="GO" id="GO:0008017">
    <property type="term" value="F:microtubule binding"/>
    <property type="evidence" value="ECO:0007669"/>
    <property type="project" value="TreeGrafter"/>
</dbReference>
<evidence type="ECO:0000256" key="2">
    <source>
        <dbReference type="ARBA" id="ARBA00022741"/>
    </source>
</evidence>
<dbReference type="SUPFAM" id="SSF52540">
    <property type="entry name" value="P-loop containing nucleoside triphosphate hydrolases"/>
    <property type="match status" value="1"/>
</dbReference>
<accession>W2SY42</accession>
<evidence type="ECO:0000313" key="6">
    <source>
        <dbReference type="Proteomes" id="UP000053676"/>
    </source>
</evidence>
<dbReference type="PANTHER" id="PTHR11566">
    <property type="entry name" value="DYNAMIN"/>
    <property type="match status" value="1"/>
</dbReference>
<dbReference type="EC" id="3.6.5.5" evidence="1"/>
<dbReference type="GO" id="GO:0008053">
    <property type="term" value="P:mitochondrial fusion"/>
    <property type="evidence" value="ECO:0007669"/>
    <property type="project" value="TreeGrafter"/>
</dbReference>
<organism evidence="5 6">
    <name type="scientific">Necator americanus</name>
    <name type="common">Human hookworm</name>
    <dbReference type="NCBI Taxonomy" id="51031"/>
    <lineage>
        <taxon>Eukaryota</taxon>
        <taxon>Metazoa</taxon>
        <taxon>Ecdysozoa</taxon>
        <taxon>Nematoda</taxon>
        <taxon>Chromadorea</taxon>
        <taxon>Rhabditida</taxon>
        <taxon>Rhabditina</taxon>
        <taxon>Rhabditomorpha</taxon>
        <taxon>Strongyloidea</taxon>
        <taxon>Ancylostomatidae</taxon>
        <taxon>Bunostominae</taxon>
        <taxon>Necator</taxon>
    </lineage>
</organism>
<gene>
    <name evidence="5" type="ORF">NECAME_13428</name>
</gene>
<feature type="domain" description="Dynamin-type G" evidence="4">
    <location>
        <begin position="1"/>
        <end position="149"/>
    </location>
</feature>
<keyword evidence="6" id="KW-1185">Reference proteome</keyword>
<reference evidence="6" key="1">
    <citation type="journal article" date="2014" name="Nat. Genet.">
        <title>Genome of the human hookworm Necator americanus.</title>
        <authorList>
            <person name="Tang Y.T."/>
            <person name="Gao X."/>
            <person name="Rosa B.A."/>
            <person name="Abubucker S."/>
            <person name="Hallsworth-Pepin K."/>
            <person name="Martin J."/>
            <person name="Tyagi R."/>
            <person name="Heizer E."/>
            <person name="Zhang X."/>
            <person name="Bhonagiri-Palsikar V."/>
            <person name="Minx P."/>
            <person name="Warren W.C."/>
            <person name="Wang Q."/>
            <person name="Zhan B."/>
            <person name="Hotez P.J."/>
            <person name="Sternberg P.W."/>
            <person name="Dougall A."/>
            <person name="Gaze S.T."/>
            <person name="Mulvenna J."/>
            <person name="Sotillo J."/>
            <person name="Ranganathan S."/>
            <person name="Rabelo E.M."/>
            <person name="Wilson R.K."/>
            <person name="Felgner P.L."/>
            <person name="Bethony J."/>
            <person name="Hawdon J.M."/>
            <person name="Gasser R.B."/>
            <person name="Loukas A."/>
            <person name="Mitreva M."/>
        </authorList>
    </citation>
    <scope>NUCLEOTIDE SEQUENCE [LARGE SCALE GENOMIC DNA]</scope>
</reference>